<dbReference type="EMBL" id="BMAT01004028">
    <property type="protein sequence ID" value="GFR66797.1"/>
    <property type="molecule type" value="Genomic_DNA"/>
</dbReference>
<dbReference type="PROSITE" id="PS00189">
    <property type="entry name" value="LIPOYL"/>
    <property type="match status" value="1"/>
</dbReference>
<keyword evidence="5" id="KW-0809">Transit peptide</keyword>
<protein>
    <recommendedName>
        <fullName evidence="7">Dihydrolipoamide acetyltransferase component of pyruvate dehydrogenase complex</fullName>
        <ecNumber evidence="7">2.3.1.-</ecNumber>
    </recommendedName>
</protein>
<dbReference type="InterPro" id="IPR000089">
    <property type="entry name" value="Biotin_lipoyl"/>
</dbReference>
<dbReference type="InterPro" id="IPR003016">
    <property type="entry name" value="2-oxoA_DH_lipoyl-BS"/>
</dbReference>
<dbReference type="InterPro" id="IPR036625">
    <property type="entry name" value="E3-bd_dom_sf"/>
</dbReference>
<accession>A0AAV4F0Q9</accession>
<evidence type="ECO:0000256" key="3">
    <source>
        <dbReference type="ARBA" id="ARBA00022679"/>
    </source>
</evidence>
<dbReference type="Gene3D" id="2.40.50.100">
    <property type="match status" value="1"/>
</dbReference>
<evidence type="ECO:0000256" key="5">
    <source>
        <dbReference type="ARBA" id="ARBA00022946"/>
    </source>
</evidence>
<dbReference type="GO" id="GO:0016407">
    <property type="term" value="F:acetyltransferase activity"/>
    <property type="evidence" value="ECO:0007669"/>
    <property type="project" value="TreeGrafter"/>
</dbReference>
<dbReference type="InterPro" id="IPR023213">
    <property type="entry name" value="CAT-like_dom_sf"/>
</dbReference>
<dbReference type="EC" id="2.3.1.-" evidence="7"/>
<evidence type="ECO:0000256" key="1">
    <source>
        <dbReference type="ARBA" id="ARBA00001938"/>
    </source>
</evidence>
<dbReference type="PANTHER" id="PTHR43178">
    <property type="entry name" value="DIHYDROLIPOAMIDE ACETYLTRANSFERASE COMPONENT OF PYRUVATE DEHYDROGENASE COMPLEX"/>
    <property type="match status" value="1"/>
</dbReference>
<dbReference type="InterPro" id="IPR001078">
    <property type="entry name" value="2-oxoacid_DH_actylTfrase"/>
</dbReference>
<dbReference type="Gene3D" id="3.30.559.10">
    <property type="entry name" value="Chloramphenicol acetyltransferase-like domain"/>
    <property type="match status" value="1"/>
</dbReference>
<dbReference type="Pfam" id="PF02817">
    <property type="entry name" value="E3_binding"/>
    <property type="match status" value="1"/>
</dbReference>
<dbReference type="Pfam" id="PF00198">
    <property type="entry name" value="2-oxoacid_dh"/>
    <property type="match status" value="1"/>
</dbReference>
<dbReference type="SUPFAM" id="SSF51230">
    <property type="entry name" value="Single hybrid motif"/>
    <property type="match status" value="1"/>
</dbReference>
<keyword evidence="12" id="KW-1185">Reference proteome</keyword>
<dbReference type="InterPro" id="IPR011053">
    <property type="entry name" value="Single_hybrid_motif"/>
</dbReference>
<dbReference type="PANTHER" id="PTHR43178:SF5">
    <property type="entry name" value="LIPOAMIDE ACYLTRANSFERASE COMPONENT OF BRANCHED-CHAIN ALPHA-KETO ACID DEHYDROGENASE COMPLEX, MITOCHONDRIAL"/>
    <property type="match status" value="1"/>
</dbReference>
<keyword evidence="11" id="KW-0670">Pyruvate</keyword>
<evidence type="ECO:0000259" key="9">
    <source>
        <dbReference type="PROSITE" id="PS50968"/>
    </source>
</evidence>
<evidence type="ECO:0000313" key="12">
    <source>
        <dbReference type="Proteomes" id="UP000762676"/>
    </source>
</evidence>
<feature type="compositionally biased region" description="Polar residues" evidence="8">
    <location>
        <begin position="72"/>
        <end position="94"/>
    </location>
</feature>
<evidence type="ECO:0000313" key="11">
    <source>
        <dbReference type="EMBL" id="GFR66797.1"/>
    </source>
</evidence>
<evidence type="ECO:0000256" key="7">
    <source>
        <dbReference type="RuleBase" id="RU003423"/>
    </source>
</evidence>
<dbReference type="AlphaFoldDB" id="A0AAV4F0Q9"/>
<evidence type="ECO:0000259" key="10">
    <source>
        <dbReference type="PROSITE" id="PS51826"/>
    </source>
</evidence>
<evidence type="ECO:0000256" key="6">
    <source>
        <dbReference type="ARBA" id="ARBA00023315"/>
    </source>
</evidence>
<gene>
    <name evidence="11" type="ORF">ElyMa_001980000</name>
</gene>
<dbReference type="PROSITE" id="PS51826">
    <property type="entry name" value="PSBD"/>
    <property type="match status" value="1"/>
</dbReference>
<dbReference type="GO" id="GO:0005737">
    <property type="term" value="C:cytoplasm"/>
    <property type="evidence" value="ECO:0007669"/>
    <property type="project" value="TreeGrafter"/>
</dbReference>
<keyword evidence="4 7" id="KW-0450">Lipoyl</keyword>
<keyword evidence="3 7" id="KW-0808">Transferase</keyword>
<feature type="domain" description="Lipoyl-binding" evidence="9">
    <location>
        <begin position="1"/>
        <end position="68"/>
    </location>
</feature>
<comment type="cofactor">
    <cofactor evidence="1 7">
        <name>(R)-lipoate</name>
        <dbReference type="ChEBI" id="CHEBI:83088"/>
    </cofactor>
</comment>
<dbReference type="Pfam" id="PF00364">
    <property type="entry name" value="Biotin_lipoyl"/>
    <property type="match status" value="1"/>
</dbReference>
<organism evidence="11 12">
    <name type="scientific">Elysia marginata</name>
    <dbReference type="NCBI Taxonomy" id="1093978"/>
    <lineage>
        <taxon>Eukaryota</taxon>
        <taxon>Metazoa</taxon>
        <taxon>Spiralia</taxon>
        <taxon>Lophotrochozoa</taxon>
        <taxon>Mollusca</taxon>
        <taxon>Gastropoda</taxon>
        <taxon>Heterobranchia</taxon>
        <taxon>Euthyneura</taxon>
        <taxon>Panpulmonata</taxon>
        <taxon>Sacoglossa</taxon>
        <taxon>Placobranchoidea</taxon>
        <taxon>Plakobranchidae</taxon>
        <taxon>Elysia</taxon>
    </lineage>
</organism>
<dbReference type="SUPFAM" id="SSF47005">
    <property type="entry name" value="Peripheral subunit-binding domain of 2-oxo acid dehydrogenase complex"/>
    <property type="match status" value="1"/>
</dbReference>
<dbReference type="CDD" id="cd06849">
    <property type="entry name" value="lipoyl_domain"/>
    <property type="match status" value="1"/>
</dbReference>
<dbReference type="Gene3D" id="4.10.320.10">
    <property type="entry name" value="E3-binding domain"/>
    <property type="match status" value="1"/>
</dbReference>
<keyword evidence="6 7" id="KW-0012">Acyltransferase</keyword>
<evidence type="ECO:0000256" key="4">
    <source>
        <dbReference type="ARBA" id="ARBA00022823"/>
    </source>
</evidence>
<feature type="region of interest" description="Disordered" evidence="8">
    <location>
        <begin position="71"/>
        <end position="100"/>
    </location>
</feature>
<comment type="similarity">
    <text evidence="2 7">Belongs to the 2-oxoacid dehydrogenase family.</text>
</comment>
<reference evidence="11 12" key="1">
    <citation type="journal article" date="2021" name="Elife">
        <title>Chloroplast acquisition without the gene transfer in kleptoplastic sea slugs, Plakobranchus ocellatus.</title>
        <authorList>
            <person name="Maeda T."/>
            <person name="Takahashi S."/>
            <person name="Yoshida T."/>
            <person name="Shimamura S."/>
            <person name="Takaki Y."/>
            <person name="Nagai Y."/>
            <person name="Toyoda A."/>
            <person name="Suzuki Y."/>
            <person name="Arimoto A."/>
            <person name="Ishii H."/>
            <person name="Satoh N."/>
            <person name="Nishiyama T."/>
            <person name="Hasebe M."/>
            <person name="Maruyama T."/>
            <person name="Minagawa J."/>
            <person name="Obokata J."/>
            <person name="Shigenobu S."/>
        </authorList>
    </citation>
    <scope>NUCLEOTIDE SEQUENCE [LARGE SCALE GENOMIC DNA]</scope>
</reference>
<dbReference type="PROSITE" id="PS50968">
    <property type="entry name" value="BIOTINYL_LIPOYL"/>
    <property type="match status" value="1"/>
</dbReference>
<name>A0AAV4F0Q9_9GAST</name>
<proteinExistence type="inferred from homology"/>
<dbReference type="InterPro" id="IPR050743">
    <property type="entry name" value="2-oxoacid_DH_E2_comp"/>
</dbReference>
<dbReference type="GO" id="GO:0031405">
    <property type="term" value="F:lipoic acid binding"/>
    <property type="evidence" value="ECO:0007669"/>
    <property type="project" value="TreeGrafter"/>
</dbReference>
<dbReference type="SUPFAM" id="SSF52777">
    <property type="entry name" value="CoA-dependent acyltransferases"/>
    <property type="match status" value="1"/>
</dbReference>
<sequence>MGESISEATIISWKKKVGDPVKEDDIVVEVATDKVDNEVPSEASGILVKQFFNEKDTIKVGDTYAIVETDSKGTPTHVSSDINTENKEASTINSSKKEDTFIKPTQEKLEDKPTESKPIDTPLEKEFSKVIPSNSTESVRFFYSPLIRSIMTQENIDPSELQHIKGTGKNNRLTKEDLLKYLKQRNDSSTEPRIINPENPATKTINMELSEGDQVVEMDRVRKLIAHHMVDSLKTSAHVQSIVEADVTNMVKWRDLVKAKFHQETGVKLTFTPILIEAIVRILRDFPIMNSHISGEKIIMRKNINIGMATALENNNLIVPVIKNAETLNIVGLAKEVTRLSERARNNKLTHSDTTEGTYTVSNIGSFGTMIGTPIINQPQVGIMALGVIQKVPTVLESPQGDFIGIRYRMFLSHSYDHRIVDGAVGGLFVKKVAEYIENWDVNRTF</sequence>
<comment type="caution">
    <text evidence="11">The sequence shown here is derived from an EMBL/GenBank/DDBJ whole genome shotgun (WGS) entry which is preliminary data.</text>
</comment>
<dbReference type="Proteomes" id="UP000762676">
    <property type="component" value="Unassembled WGS sequence"/>
</dbReference>
<feature type="domain" description="Peripheral subunit-binding (PSBD)" evidence="10">
    <location>
        <begin position="142"/>
        <end position="182"/>
    </location>
</feature>
<evidence type="ECO:0000256" key="8">
    <source>
        <dbReference type="SAM" id="MobiDB-lite"/>
    </source>
</evidence>
<evidence type="ECO:0000256" key="2">
    <source>
        <dbReference type="ARBA" id="ARBA00007317"/>
    </source>
</evidence>
<dbReference type="InterPro" id="IPR004167">
    <property type="entry name" value="PSBD"/>
</dbReference>